<comment type="caution">
    <text evidence="2">The sequence shown here is derived from an EMBL/GenBank/DDBJ whole genome shotgun (WGS) entry which is preliminary data.</text>
</comment>
<evidence type="ECO:0000313" key="2">
    <source>
        <dbReference type="EMBL" id="TCT26927.1"/>
    </source>
</evidence>
<organism evidence="2 3">
    <name type="scientific">Melghiribacillus thermohalophilus</name>
    <dbReference type="NCBI Taxonomy" id="1324956"/>
    <lineage>
        <taxon>Bacteria</taxon>
        <taxon>Bacillati</taxon>
        <taxon>Bacillota</taxon>
        <taxon>Bacilli</taxon>
        <taxon>Bacillales</taxon>
        <taxon>Bacillaceae</taxon>
        <taxon>Melghiribacillus</taxon>
    </lineage>
</organism>
<name>A0A4R3NBE2_9BACI</name>
<dbReference type="InterPro" id="IPR009403">
    <property type="entry name" value="UPF0637"/>
</dbReference>
<dbReference type="SUPFAM" id="SSF142913">
    <property type="entry name" value="YktB/PF0168-like"/>
    <property type="match status" value="1"/>
</dbReference>
<dbReference type="EMBL" id="SMAN01000001">
    <property type="protein sequence ID" value="TCT26927.1"/>
    <property type="molecule type" value="Genomic_DNA"/>
</dbReference>
<dbReference type="Gene3D" id="3.30.930.20">
    <property type="entry name" value="Protein of unknown function DUF1054"/>
    <property type="match status" value="1"/>
</dbReference>
<dbReference type="PIRSF" id="PIRSF021332">
    <property type="entry name" value="DUF1054"/>
    <property type="match status" value="1"/>
</dbReference>
<protein>
    <recommendedName>
        <fullName evidence="1">UPF0637 protein EDD68_101284</fullName>
    </recommendedName>
</protein>
<gene>
    <name evidence="2" type="ORF">EDD68_101284</name>
</gene>
<keyword evidence="3" id="KW-1185">Reference proteome</keyword>
<dbReference type="HAMAP" id="MF_01851">
    <property type="entry name" value="UPF0637"/>
    <property type="match status" value="1"/>
</dbReference>
<dbReference type="Pfam" id="PF06335">
    <property type="entry name" value="DUF1054"/>
    <property type="match status" value="1"/>
</dbReference>
<dbReference type="RefSeq" id="WP_132370660.1">
    <property type="nucleotide sequence ID" value="NZ_SMAN01000001.1"/>
</dbReference>
<dbReference type="Proteomes" id="UP000294650">
    <property type="component" value="Unassembled WGS sequence"/>
</dbReference>
<reference evidence="2 3" key="1">
    <citation type="submission" date="2019-03" db="EMBL/GenBank/DDBJ databases">
        <title>Genomic Encyclopedia of Type Strains, Phase IV (KMG-IV): sequencing the most valuable type-strain genomes for metagenomic binning, comparative biology and taxonomic classification.</title>
        <authorList>
            <person name="Goeker M."/>
        </authorList>
    </citation>
    <scope>NUCLEOTIDE SEQUENCE [LARGE SCALE GENOMIC DNA]</scope>
    <source>
        <strain evidence="2 3">DSM 25894</strain>
    </source>
</reference>
<dbReference type="AlphaFoldDB" id="A0A4R3NBE2"/>
<sequence>MTFTGFEKTDFDIFFIDGLDERMAAIRTHIQPKFKAIGDALIDDMAALAGNEMYVHIAKHARRTKNPPKDTWMAFSHDKRGYKKHPHFQIGLFDDHVFLWLAYIYEMPGKQDVGERFLQHIDELKRTIPDNYVISLDHTKKDAESMDTVDLEKALTRFRDVKKGEFLVGRHFQADDPLLQDGDRFIQIAKHTFETLIPIYRMSF</sequence>
<evidence type="ECO:0000256" key="1">
    <source>
        <dbReference type="HAMAP-Rule" id="MF_01851"/>
    </source>
</evidence>
<proteinExistence type="inferred from homology"/>
<comment type="similarity">
    <text evidence="1">Belongs to the UPF0637 family.</text>
</comment>
<accession>A0A4R3NBE2</accession>
<dbReference type="OrthoDB" id="9812818at2"/>
<evidence type="ECO:0000313" key="3">
    <source>
        <dbReference type="Proteomes" id="UP000294650"/>
    </source>
</evidence>
<dbReference type="InterPro" id="IPR053707">
    <property type="entry name" value="UPF0637_domain_sf"/>
</dbReference>